<feature type="domain" description="3-hydroxyisobutyrate dehydrogenase-like NAD-binding" evidence="4">
    <location>
        <begin position="166"/>
        <end position="286"/>
    </location>
</feature>
<dbReference type="Pfam" id="PF03446">
    <property type="entry name" value="NAD_binding_2"/>
    <property type="match status" value="1"/>
</dbReference>
<dbReference type="SUPFAM" id="SSF51735">
    <property type="entry name" value="NAD(P)-binding Rossmann-fold domains"/>
    <property type="match status" value="1"/>
</dbReference>
<keyword evidence="1" id="KW-0560">Oxidoreductase</keyword>
<dbReference type="InterPro" id="IPR013328">
    <property type="entry name" value="6PGD_dom2"/>
</dbReference>
<evidence type="ECO:0000313" key="6">
    <source>
        <dbReference type="Proteomes" id="UP001549320"/>
    </source>
</evidence>
<proteinExistence type="predicted"/>
<dbReference type="SUPFAM" id="SSF48179">
    <property type="entry name" value="6-phosphogluconate dehydrogenase C-terminal domain-like"/>
    <property type="match status" value="1"/>
</dbReference>
<keyword evidence="6" id="KW-1185">Reference proteome</keyword>
<protein>
    <submittedName>
        <fullName evidence="5">3-hydroxyisobutyrate dehydrogenase-like beta-hydroxyacid dehydrogenase</fullName>
    </submittedName>
</protein>
<comment type="caution">
    <text evidence="5">The sequence shown here is derived from an EMBL/GenBank/DDBJ whole genome shotgun (WGS) entry which is preliminary data.</text>
</comment>
<gene>
    <name evidence="5" type="ORF">ABIE13_005590</name>
</gene>
<evidence type="ECO:0000313" key="5">
    <source>
        <dbReference type="EMBL" id="MET4580449.1"/>
    </source>
</evidence>
<dbReference type="Proteomes" id="UP001549320">
    <property type="component" value="Unassembled WGS sequence"/>
</dbReference>
<dbReference type="PANTHER" id="PTHR22981:SF7">
    <property type="entry name" value="3-HYDROXYISOBUTYRATE DEHYDROGENASE, MITOCHONDRIAL"/>
    <property type="match status" value="1"/>
</dbReference>
<dbReference type="InterPro" id="IPR036291">
    <property type="entry name" value="NAD(P)-bd_dom_sf"/>
</dbReference>
<dbReference type="PANTHER" id="PTHR22981">
    <property type="entry name" value="3-HYDROXYISOBUTYRATE DEHYDROGENASE-RELATED"/>
    <property type="match status" value="1"/>
</dbReference>
<evidence type="ECO:0000259" key="4">
    <source>
        <dbReference type="Pfam" id="PF14833"/>
    </source>
</evidence>
<organism evidence="5 6">
    <name type="scientific">Ottowia thiooxydans</name>
    <dbReference type="NCBI Taxonomy" id="219182"/>
    <lineage>
        <taxon>Bacteria</taxon>
        <taxon>Pseudomonadati</taxon>
        <taxon>Pseudomonadota</taxon>
        <taxon>Betaproteobacteria</taxon>
        <taxon>Burkholderiales</taxon>
        <taxon>Comamonadaceae</taxon>
        <taxon>Ottowia</taxon>
    </lineage>
</organism>
<keyword evidence="2" id="KW-0520">NAD</keyword>
<dbReference type="EMBL" id="JBEPSH010000018">
    <property type="protein sequence ID" value="MET4580449.1"/>
    <property type="molecule type" value="Genomic_DNA"/>
</dbReference>
<evidence type="ECO:0000256" key="1">
    <source>
        <dbReference type="ARBA" id="ARBA00023002"/>
    </source>
</evidence>
<dbReference type="PIRSF" id="PIRSF000103">
    <property type="entry name" value="HIBADH"/>
    <property type="match status" value="1"/>
</dbReference>
<dbReference type="InterPro" id="IPR029154">
    <property type="entry name" value="HIBADH-like_NADP-bd"/>
</dbReference>
<accession>A0ABV2QHD9</accession>
<dbReference type="Pfam" id="PF14833">
    <property type="entry name" value="NAD_binding_11"/>
    <property type="match status" value="1"/>
</dbReference>
<dbReference type="Gene3D" id="3.40.50.720">
    <property type="entry name" value="NAD(P)-binding Rossmann-like Domain"/>
    <property type="match status" value="1"/>
</dbReference>
<evidence type="ECO:0000259" key="3">
    <source>
        <dbReference type="Pfam" id="PF03446"/>
    </source>
</evidence>
<dbReference type="RefSeq" id="WP_354449391.1">
    <property type="nucleotide sequence ID" value="NZ_JBEPSH010000018.1"/>
</dbReference>
<dbReference type="InterPro" id="IPR015815">
    <property type="entry name" value="HIBADH-related"/>
</dbReference>
<feature type="domain" description="6-phosphogluconate dehydrogenase NADP-binding" evidence="3">
    <location>
        <begin position="5"/>
        <end position="162"/>
    </location>
</feature>
<dbReference type="InterPro" id="IPR008927">
    <property type="entry name" value="6-PGluconate_DH-like_C_sf"/>
</dbReference>
<dbReference type="InterPro" id="IPR006115">
    <property type="entry name" value="6PGDH_NADP-bd"/>
</dbReference>
<reference evidence="5 6" key="1">
    <citation type="submission" date="2024-06" db="EMBL/GenBank/DDBJ databases">
        <title>Sorghum-associated microbial communities from plants grown in Nebraska, USA.</title>
        <authorList>
            <person name="Schachtman D."/>
        </authorList>
    </citation>
    <scope>NUCLEOTIDE SEQUENCE [LARGE SCALE GENOMIC DNA]</scope>
    <source>
        <strain evidence="5 6">2709</strain>
    </source>
</reference>
<name>A0ABV2QHD9_9BURK</name>
<dbReference type="Gene3D" id="1.10.1040.10">
    <property type="entry name" value="N-(1-d-carboxylethyl)-l-norvaline Dehydrogenase, domain 2"/>
    <property type="match status" value="1"/>
</dbReference>
<evidence type="ECO:0000256" key="2">
    <source>
        <dbReference type="ARBA" id="ARBA00023027"/>
    </source>
</evidence>
<sequence length="294" mass="30992">MNVRLGFIGVGDMGRPLARRLLRAGFALTVHDTNDQALAAIVADGADAAPSAQAVADAVEIVFACLPSPTISERVALGEHGVAQGSRVRHYIEMSTIGGATMERLAQGLGERRIGLLDAPVSGGPTGERAGRLTCFVATPRAQFEACEAALRGMSDRLFHVGERPGQAQVLKLANNMLNAANLTLAIEMVLMAGRAGIDEATAIEVINVSTGRSRATEETFKAQILNRSFSTGARLDILAKDTELAIKQARTLGTPHHAATAVQQLWTQAVTEGHGSDDLSRIYEFIAQAGGKS</sequence>